<feature type="binding site" evidence="9">
    <location>
        <position position="75"/>
    </location>
    <ligand>
        <name>substrate</name>
    </ligand>
</feature>
<evidence type="ECO:0000256" key="3">
    <source>
        <dbReference type="ARBA" id="ARBA00022475"/>
    </source>
</evidence>
<evidence type="ECO:0000256" key="7">
    <source>
        <dbReference type="ARBA" id="ARBA00022842"/>
    </source>
</evidence>
<feature type="binding site" evidence="9">
    <location>
        <position position="97"/>
    </location>
    <ligand>
        <name>Mg(2+)</name>
        <dbReference type="ChEBI" id="CHEBI:18420"/>
        <label>2</label>
    </ligand>
</feature>
<feature type="binding site" evidence="9">
    <location>
        <position position="94"/>
    </location>
    <ligand>
        <name>Mg(2+)</name>
        <dbReference type="ChEBI" id="CHEBI:18420"/>
        <label>2</label>
    </ligand>
</feature>
<dbReference type="RefSeq" id="WP_279994252.1">
    <property type="nucleotide sequence ID" value="NZ_JAOCDZ010000003.1"/>
</dbReference>
<dbReference type="GO" id="GO:0008441">
    <property type="term" value="F:3'(2'),5'-bisphosphate nucleotidase activity"/>
    <property type="evidence" value="ECO:0007669"/>
    <property type="project" value="UniProtKB-UniRule"/>
</dbReference>
<keyword evidence="4 9" id="KW-0997">Cell inner membrane</keyword>
<feature type="binding site" evidence="10">
    <location>
        <position position="75"/>
    </location>
    <ligand>
        <name>Mg(2+)</name>
        <dbReference type="ChEBI" id="CHEBI:18420"/>
        <label>1</label>
        <note>catalytic</note>
    </ligand>
</feature>
<dbReference type="CDD" id="cd01638">
    <property type="entry name" value="CysQ"/>
    <property type="match status" value="1"/>
</dbReference>
<feature type="binding site" evidence="9">
    <location>
        <position position="220"/>
    </location>
    <ligand>
        <name>substrate</name>
    </ligand>
</feature>
<feature type="binding site" evidence="9">
    <location>
        <position position="96"/>
    </location>
    <ligand>
        <name>Mg(2+)</name>
        <dbReference type="ChEBI" id="CHEBI:18420"/>
        <label>1</label>
    </ligand>
</feature>
<proteinExistence type="inferred from homology"/>
<evidence type="ECO:0000256" key="10">
    <source>
        <dbReference type="PIRSR" id="PIRSR600760-2"/>
    </source>
</evidence>
<evidence type="ECO:0000256" key="4">
    <source>
        <dbReference type="ARBA" id="ARBA00022519"/>
    </source>
</evidence>
<dbReference type="PROSITE" id="PS00630">
    <property type="entry name" value="IMP_2"/>
    <property type="match status" value="1"/>
</dbReference>
<dbReference type="InterPro" id="IPR000760">
    <property type="entry name" value="Inositol_monophosphatase-like"/>
</dbReference>
<feature type="binding site" evidence="9">
    <location>
        <begin position="96"/>
        <end position="99"/>
    </location>
    <ligand>
        <name>substrate</name>
    </ligand>
</feature>
<dbReference type="GO" id="GO:0050427">
    <property type="term" value="P:3'-phosphoadenosine 5'-phosphosulfate metabolic process"/>
    <property type="evidence" value="ECO:0007669"/>
    <property type="project" value="TreeGrafter"/>
</dbReference>
<keyword evidence="8 9" id="KW-0472">Membrane</keyword>
<organism evidence="11 12">
    <name type="scientific">Achromobacter spanius</name>
    <dbReference type="NCBI Taxonomy" id="217203"/>
    <lineage>
        <taxon>Bacteria</taxon>
        <taxon>Pseudomonadati</taxon>
        <taxon>Pseudomonadota</taxon>
        <taxon>Betaproteobacteria</taxon>
        <taxon>Burkholderiales</taxon>
        <taxon>Alcaligenaceae</taxon>
        <taxon>Achromobacter</taxon>
    </lineage>
</organism>
<dbReference type="PRINTS" id="PR00377">
    <property type="entry name" value="IMPHPHTASES"/>
</dbReference>
<evidence type="ECO:0000256" key="1">
    <source>
        <dbReference type="ARBA" id="ARBA00001625"/>
    </source>
</evidence>
<dbReference type="Gene3D" id="3.40.190.80">
    <property type="match status" value="1"/>
</dbReference>
<evidence type="ECO:0000256" key="2">
    <source>
        <dbReference type="ARBA" id="ARBA00005289"/>
    </source>
</evidence>
<comment type="cofactor">
    <cofactor evidence="9 10">
        <name>Mg(2+)</name>
        <dbReference type="ChEBI" id="CHEBI:18420"/>
    </cofactor>
</comment>
<dbReference type="PANTHER" id="PTHR43028:SF5">
    <property type="entry name" value="3'(2'),5'-BISPHOSPHATE NUCLEOTIDASE 1"/>
    <property type="match status" value="1"/>
</dbReference>
<keyword evidence="6 9" id="KW-0378">Hydrolase</keyword>
<evidence type="ECO:0000313" key="12">
    <source>
        <dbReference type="Proteomes" id="UP001161094"/>
    </source>
</evidence>
<dbReference type="InterPro" id="IPR006240">
    <property type="entry name" value="CysQ"/>
</dbReference>
<dbReference type="GO" id="GO:0000103">
    <property type="term" value="P:sulfate assimilation"/>
    <property type="evidence" value="ECO:0007669"/>
    <property type="project" value="TreeGrafter"/>
</dbReference>
<comment type="similarity">
    <text evidence="2 9">Belongs to the inositol monophosphatase superfamily. CysQ family.</text>
</comment>
<dbReference type="GO" id="GO:0000287">
    <property type="term" value="F:magnesium ion binding"/>
    <property type="evidence" value="ECO:0007669"/>
    <property type="project" value="UniProtKB-UniRule"/>
</dbReference>
<dbReference type="InterPro" id="IPR020583">
    <property type="entry name" value="Inositol_monoP_metal-BS"/>
</dbReference>
<dbReference type="EMBL" id="JAOCDZ010000003">
    <property type="protein sequence ID" value="MDH0735232.1"/>
    <property type="molecule type" value="Genomic_DNA"/>
</dbReference>
<evidence type="ECO:0000313" key="11">
    <source>
        <dbReference type="EMBL" id="MDH0735232.1"/>
    </source>
</evidence>
<feature type="binding site" evidence="10">
    <location>
        <position position="97"/>
    </location>
    <ligand>
        <name>Mg(2+)</name>
        <dbReference type="ChEBI" id="CHEBI:18420"/>
        <label>1</label>
        <note>catalytic</note>
    </ligand>
</feature>
<evidence type="ECO:0000256" key="8">
    <source>
        <dbReference type="ARBA" id="ARBA00023136"/>
    </source>
</evidence>
<dbReference type="Proteomes" id="UP001161094">
    <property type="component" value="Unassembled WGS sequence"/>
</dbReference>
<keyword evidence="3 9" id="KW-1003">Cell membrane</keyword>
<protein>
    <recommendedName>
        <fullName evidence="9">3'(2'),5'-bisphosphate nucleotidase CysQ</fullName>
        <ecNumber evidence="9">3.1.3.7</ecNumber>
    </recommendedName>
    <alternativeName>
        <fullName evidence="9">3'(2'),5-bisphosphonucleoside 3'(2')-phosphohydrolase</fullName>
    </alternativeName>
    <alternativeName>
        <fullName evidence="9">3'-phosphoadenosine 5'-phosphate phosphatase</fullName>
        <shortName evidence="9">PAP phosphatase</shortName>
    </alternativeName>
</protein>
<comment type="catalytic activity">
    <reaction evidence="1 9">
        <text>adenosine 3',5'-bisphosphate + H2O = AMP + phosphate</text>
        <dbReference type="Rhea" id="RHEA:10040"/>
        <dbReference type="ChEBI" id="CHEBI:15377"/>
        <dbReference type="ChEBI" id="CHEBI:43474"/>
        <dbReference type="ChEBI" id="CHEBI:58343"/>
        <dbReference type="ChEBI" id="CHEBI:456215"/>
        <dbReference type="EC" id="3.1.3.7"/>
    </reaction>
</comment>
<comment type="subcellular location">
    <subcellularLocation>
        <location evidence="9">Cell inner membrane</location>
        <topology evidence="9">Peripheral membrane protein</topology>
        <orientation evidence="9">Cytoplasmic side</orientation>
    </subcellularLocation>
</comment>
<dbReference type="GO" id="GO:0005886">
    <property type="term" value="C:plasma membrane"/>
    <property type="evidence" value="ECO:0007669"/>
    <property type="project" value="UniProtKB-SubCell"/>
</dbReference>
<dbReference type="NCBIfam" id="TIGR01331">
    <property type="entry name" value="bisphos_cysQ"/>
    <property type="match status" value="1"/>
</dbReference>
<reference evidence="11" key="1">
    <citation type="submission" date="2022-09" db="EMBL/GenBank/DDBJ databases">
        <title>Intensive care unit water sources are persistently colonized with multi-drug resistant bacteria and are the site of extensive horizontal gene transfer of antibiotic resistance genes.</title>
        <authorList>
            <person name="Diorio-Toth L."/>
        </authorList>
    </citation>
    <scope>NUCLEOTIDE SEQUENCE</scope>
    <source>
        <strain evidence="11">GD03843</strain>
    </source>
</reference>
<dbReference type="InterPro" id="IPR050725">
    <property type="entry name" value="CysQ/Inositol_MonoPase"/>
</dbReference>
<feature type="binding site" evidence="9 10">
    <location>
        <position position="220"/>
    </location>
    <ligand>
        <name>Mg(2+)</name>
        <dbReference type="ChEBI" id="CHEBI:18420"/>
        <label>2</label>
    </ligand>
</feature>
<comment type="function">
    <text evidence="9">Converts adenosine-3',5'-bisphosphate (PAP) to AMP.</text>
</comment>
<accession>A0AA42IV08</accession>
<dbReference type="PANTHER" id="PTHR43028">
    <property type="entry name" value="3'(2'),5'-BISPHOSPHATE NUCLEOTIDASE 1"/>
    <property type="match status" value="1"/>
</dbReference>
<feature type="binding site" evidence="9">
    <location>
        <position position="94"/>
    </location>
    <ligand>
        <name>Mg(2+)</name>
        <dbReference type="ChEBI" id="CHEBI:18420"/>
        <label>1</label>
    </ligand>
</feature>
<keyword evidence="5 9" id="KW-0479">Metal-binding</keyword>
<dbReference type="InterPro" id="IPR020550">
    <property type="entry name" value="Inositol_monophosphatase_CS"/>
</dbReference>
<feature type="binding site" evidence="10">
    <location>
        <position position="96"/>
    </location>
    <ligand>
        <name>Mg(2+)</name>
        <dbReference type="ChEBI" id="CHEBI:18420"/>
        <label>1</label>
        <note>catalytic</note>
    </ligand>
</feature>
<feature type="binding site" evidence="10">
    <location>
        <position position="94"/>
    </location>
    <ligand>
        <name>Mg(2+)</name>
        <dbReference type="ChEBI" id="CHEBI:18420"/>
        <label>1</label>
        <note>catalytic</note>
    </ligand>
</feature>
<evidence type="ECO:0000256" key="5">
    <source>
        <dbReference type="ARBA" id="ARBA00022723"/>
    </source>
</evidence>
<evidence type="ECO:0000256" key="6">
    <source>
        <dbReference type="ARBA" id="ARBA00022801"/>
    </source>
</evidence>
<dbReference type="HAMAP" id="MF_02095">
    <property type="entry name" value="CysQ"/>
    <property type="match status" value="1"/>
</dbReference>
<dbReference type="SUPFAM" id="SSF56655">
    <property type="entry name" value="Carbohydrate phosphatase"/>
    <property type="match status" value="1"/>
</dbReference>
<dbReference type="Pfam" id="PF00459">
    <property type="entry name" value="Inositol_P"/>
    <property type="match status" value="1"/>
</dbReference>
<evidence type="ECO:0000256" key="9">
    <source>
        <dbReference type="HAMAP-Rule" id="MF_02095"/>
    </source>
</evidence>
<name>A0AA42IV08_9BURK</name>
<sequence length="281" mass="30035">MQIATNLMIDALLECVRAAGAAITTIYAAAAEGVNCELGDKADGAGPLTLADIAAHRILCEGLHQINGAISVVSEEDYNTHTLRREDGQFWLIDPLDGTKEFNARTGEFTVNVALVENGYPTIGVVYAPVLKELFWNVPGKGAFKDDGHQVRRIHTADVPTNAVLRVVASRSHLDEATRAFITNLGAHSLIQAGSSLKFCRVAEGSADIYPRFGPTCEWDVAAAQAILEAAGGHVCTMDGLRLRHAKTSIINQAFIACSAALRDSDTSSISARLRAQDYSA</sequence>
<gene>
    <name evidence="9 11" type="primary">cysQ</name>
    <name evidence="11" type="ORF">N5D93_05390</name>
</gene>
<dbReference type="GO" id="GO:0046854">
    <property type="term" value="P:phosphatidylinositol phosphate biosynthetic process"/>
    <property type="evidence" value="ECO:0007669"/>
    <property type="project" value="InterPro"/>
</dbReference>
<dbReference type="EC" id="3.1.3.7" evidence="9"/>
<keyword evidence="7 9" id="KW-0460">Magnesium</keyword>
<dbReference type="AlphaFoldDB" id="A0AA42IV08"/>
<dbReference type="Gene3D" id="3.30.540.10">
    <property type="entry name" value="Fructose-1,6-Bisphosphatase, subunit A, domain 1"/>
    <property type="match status" value="1"/>
</dbReference>
<dbReference type="PROSITE" id="PS00629">
    <property type="entry name" value="IMP_1"/>
    <property type="match status" value="1"/>
</dbReference>
<comment type="caution">
    <text evidence="11">The sequence shown here is derived from an EMBL/GenBank/DDBJ whole genome shotgun (WGS) entry which is preliminary data.</text>
</comment>
<feature type="binding site" evidence="9">
    <location>
        <position position="75"/>
    </location>
    <ligand>
        <name>Mg(2+)</name>
        <dbReference type="ChEBI" id="CHEBI:18420"/>
        <label>1</label>
    </ligand>
</feature>